<dbReference type="OrthoDB" id="9811967at2"/>
<sequence>MESIYRFVAPLIIGYILDLLLGDPEKMPHPVRLFGNLINAGEKKLNTRNYRFLKGLFLSIALIGSTYLTFFLAEKFIFSLNDYIHIACTSLFVYFGIANRCLIDEGRNVFKKLKVDLPTARTQLSRIVGRETKNLSDQQIKTAVFETMSENLSDGVIAPLFYYAIGGVPAMMAYKMINTLDSMIAYRSPRYEQFGKFAARLDDVANYIPARLTALFISLVTLSKRAIYFTFVYGRLHKSPNAGYPEAALAGALDCRFGGNNYYHGILVEKPYIGTNPRNIEDREINTVIYINHAVTFLSAAIIVLLNFVLM</sequence>
<comment type="caution">
    <text evidence="9">Lacks conserved residue(s) required for the propagation of feature annotation.</text>
</comment>
<keyword evidence="4 9" id="KW-1003">Cell membrane</keyword>
<dbReference type="AlphaFoldDB" id="A0A1T5J5A0"/>
<feature type="transmembrane region" description="Helical" evidence="9">
    <location>
        <begin position="288"/>
        <end position="310"/>
    </location>
</feature>
<comment type="similarity">
    <text evidence="3 9">Belongs to the CobD/CbiB family.</text>
</comment>
<evidence type="ECO:0000256" key="5">
    <source>
        <dbReference type="ARBA" id="ARBA00022573"/>
    </source>
</evidence>
<dbReference type="GO" id="GO:0005886">
    <property type="term" value="C:plasma membrane"/>
    <property type="evidence" value="ECO:0007669"/>
    <property type="project" value="UniProtKB-SubCell"/>
</dbReference>
<dbReference type="PANTHER" id="PTHR34308">
    <property type="entry name" value="COBALAMIN BIOSYNTHESIS PROTEIN CBIB"/>
    <property type="match status" value="1"/>
</dbReference>
<evidence type="ECO:0000256" key="2">
    <source>
        <dbReference type="ARBA" id="ARBA00004953"/>
    </source>
</evidence>
<keyword evidence="8 9" id="KW-0472">Membrane</keyword>
<evidence type="ECO:0000256" key="1">
    <source>
        <dbReference type="ARBA" id="ARBA00004651"/>
    </source>
</evidence>
<dbReference type="GO" id="GO:0009236">
    <property type="term" value="P:cobalamin biosynthetic process"/>
    <property type="evidence" value="ECO:0007669"/>
    <property type="project" value="UniProtKB-UniRule"/>
</dbReference>
<dbReference type="Pfam" id="PF03186">
    <property type="entry name" value="CobD_Cbib"/>
    <property type="match status" value="1"/>
</dbReference>
<dbReference type="GO" id="GO:0048472">
    <property type="term" value="F:threonine-phosphate decarboxylase activity"/>
    <property type="evidence" value="ECO:0007669"/>
    <property type="project" value="InterPro"/>
</dbReference>
<proteinExistence type="inferred from homology"/>
<accession>A0A1T5J5A0</accession>
<evidence type="ECO:0000256" key="9">
    <source>
        <dbReference type="HAMAP-Rule" id="MF_00024"/>
    </source>
</evidence>
<reference evidence="10 11" key="1">
    <citation type="submission" date="2017-02" db="EMBL/GenBank/DDBJ databases">
        <authorList>
            <person name="Peterson S.W."/>
        </authorList>
    </citation>
    <scope>NUCLEOTIDE SEQUENCE [LARGE SCALE GENOMIC DNA]</scope>
    <source>
        <strain evidence="10 11">DSM 25262</strain>
    </source>
</reference>
<keyword evidence="6 9" id="KW-0812">Transmembrane</keyword>
<keyword evidence="7 9" id="KW-1133">Transmembrane helix</keyword>
<evidence type="ECO:0000256" key="7">
    <source>
        <dbReference type="ARBA" id="ARBA00022989"/>
    </source>
</evidence>
<comment type="function">
    <text evidence="9">Converts cobyric acid to cobinamide by the addition of aminopropanol on the F carboxylic group.</text>
</comment>
<keyword evidence="5 9" id="KW-0169">Cobalamin biosynthesis</keyword>
<dbReference type="UniPathway" id="UPA00148"/>
<dbReference type="PANTHER" id="PTHR34308:SF1">
    <property type="entry name" value="COBALAMIN BIOSYNTHESIS PROTEIN CBIB"/>
    <property type="match status" value="1"/>
</dbReference>
<protein>
    <recommendedName>
        <fullName evidence="9">Cobalamin biosynthesis protein CobD</fullName>
    </recommendedName>
</protein>
<evidence type="ECO:0000256" key="6">
    <source>
        <dbReference type="ARBA" id="ARBA00022692"/>
    </source>
</evidence>
<dbReference type="GO" id="GO:0015420">
    <property type="term" value="F:ABC-type vitamin B12 transporter activity"/>
    <property type="evidence" value="ECO:0007669"/>
    <property type="project" value="UniProtKB-UniRule"/>
</dbReference>
<dbReference type="HAMAP" id="MF_00024">
    <property type="entry name" value="CobD_CbiB"/>
    <property type="match status" value="1"/>
</dbReference>
<dbReference type="InterPro" id="IPR004485">
    <property type="entry name" value="Cobalamin_biosynth_CobD/CbiB"/>
</dbReference>
<feature type="transmembrane region" description="Helical" evidence="9">
    <location>
        <begin position="52"/>
        <end position="71"/>
    </location>
</feature>
<dbReference type="EMBL" id="FUZU01000001">
    <property type="protein sequence ID" value="SKC46462.1"/>
    <property type="molecule type" value="Genomic_DNA"/>
</dbReference>
<evidence type="ECO:0000256" key="3">
    <source>
        <dbReference type="ARBA" id="ARBA00006263"/>
    </source>
</evidence>
<dbReference type="Proteomes" id="UP000190961">
    <property type="component" value="Unassembled WGS sequence"/>
</dbReference>
<dbReference type="RefSeq" id="WP_079685354.1">
    <property type="nucleotide sequence ID" value="NZ_FUZU01000001.1"/>
</dbReference>
<feature type="transmembrane region" description="Helical" evidence="9">
    <location>
        <begin position="83"/>
        <end position="103"/>
    </location>
</feature>
<name>A0A1T5J5A0_9BACT</name>
<gene>
    <name evidence="9" type="primary">cobD</name>
    <name evidence="10" type="ORF">SAMN05660236_0753</name>
</gene>
<keyword evidence="11" id="KW-1185">Reference proteome</keyword>
<evidence type="ECO:0000313" key="10">
    <source>
        <dbReference type="EMBL" id="SKC46462.1"/>
    </source>
</evidence>
<comment type="subcellular location">
    <subcellularLocation>
        <location evidence="1 9">Cell membrane</location>
        <topology evidence="1 9">Multi-pass membrane protein</topology>
    </subcellularLocation>
</comment>
<evidence type="ECO:0000313" key="11">
    <source>
        <dbReference type="Proteomes" id="UP000190961"/>
    </source>
</evidence>
<evidence type="ECO:0000256" key="4">
    <source>
        <dbReference type="ARBA" id="ARBA00022475"/>
    </source>
</evidence>
<evidence type="ECO:0000256" key="8">
    <source>
        <dbReference type="ARBA" id="ARBA00023136"/>
    </source>
</evidence>
<comment type="pathway">
    <text evidence="2 9">Cofactor biosynthesis; adenosylcobalamin biosynthesis.</text>
</comment>
<dbReference type="NCBIfam" id="TIGR00380">
    <property type="entry name" value="cobal_cbiB"/>
    <property type="match status" value="1"/>
</dbReference>
<organism evidence="10 11">
    <name type="scientific">Ohtaekwangia koreensis</name>
    <dbReference type="NCBI Taxonomy" id="688867"/>
    <lineage>
        <taxon>Bacteria</taxon>
        <taxon>Pseudomonadati</taxon>
        <taxon>Bacteroidota</taxon>
        <taxon>Cytophagia</taxon>
        <taxon>Cytophagales</taxon>
        <taxon>Fulvivirgaceae</taxon>
        <taxon>Ohtaekwangia</taxon>
    </lineage>
</organism>
<dbReference type="STRING" id="688867.SAMN05660236_0753"/>